<dbReference type="PROSITE" id="PS00131">
    <property type="entry name" value="CARBOXYPEPT_SER_SER"/>
    <property type="match status" value="1"/>
</dbReference>
<organism evidence="7 8">
    <name type="scientific">Colletotrichum musicola</name>
    <dbReference type="NCBI Taxonomy" id="2175873"/>
    <lineage>
        <taxon>Eukaryota</taxon>
        <taxon>Fungi</taxon>
        <taxon>Dikarya</taxon>
        <taxon>Ascomycota</taxon>
        <taxon>Pezizomycotina</taxon>
        <taxon>Sordariomycetes</taxon>
        <taxon>Hypocreomycetidae</taxon>
        <taxon>Glomerellales</taxon>
        <taxon>Glomerellaceae</taxon>
        <taxon>Colletotrichum</taxon>
        <taxon>Colletotrichum orchidearum species complex</taxon>
    </lineage>
</organism>
<dbReference type="AlphaFoldDB" id="A0A8H6NHQ5"/>
<sequence length="515" mass="56091">MARLAAVVSGLALLAGRLVSAVATQQDIEKPGFATFSLPEHPHHAIRIKEQSDEICAAGSRQWTGWLDTGGKHLFFWYVESLNDPENDPLSLWMTGGPGGSGLVGMMLELGPCLINDNGTGTVHNPHAWNANTSMIFVDQPAGTGLSYHDPGVSAPATSPAAAEDMNIFLRIFYEAFPKLASRPFHIVGESYGGHYIPALAAQILKYNTGSPAPDFKIPLSSVMIGNGYVSPADTTWGYYDTLCTTKPGVKEPVFNATRCEGMADALPRCMYLQRACYAFPDPIICGAATNFCMEKVDMLYYGEVGKGGRNPFDITAPCETEDICYGAGEGIERYINSDKIRAALEVPEVVSRHNFSLISMDVNEAFSLAGDVFRSTEAQVRYVLESGVDVLVYNGDLDLACNTAGNIRWAERLAWEGQVEFVAKEFAPWYARKGGEVVRAGRWKEVTKSVGGSNKKEAKFAFVTVEGSGHMVPLDQPEVGLQMVRNWLFGEFGKAEIGVMETDGEQKVFQSLEL</sequence>
<comment type="caution">
    <text evidence="7">The sequence shown here is derived from an EMBL/GenBank/DDBJ whole genome shotgun (WGS) entry which is preliminary data.</text>
</comment>
<dbReference type="PANTHER" id="PTHR11802:SF432">
    <property type="entry name" value="Y, PUTATIVE-RELATED"/>
    <property type="match status" value="1"/>
</dbReference>
<evidence type="ECO:0000313" key="8">
    <source>
        <dbReference type="Proteomes" id="UP000639643"/>
    </source>
</evidence>
<dbReference type="SUPFAM" id="SSF53474">
    <property type="entry name" value="alpha/beta-Hydrolases"/>
    <property type="match status" value="1"/>
</dbReference>
<gene>
    <name evidence="7" type="ORF">CMUS01_06763</name>
</gene>
<evidence type="ECO:0000256" key="5">
    <source>
        <dbReference type="ARBA" id="ARBA00023180"/>
    </source>
</evidence>
<dbReference type="InterPro" id="IPR033124">
    <property type="entry name" value="Ser_caboxypep_his_AS"/>
</dbReference>
<dbReference type="PRINTS" id="PR00724">
    <property type="entry name" value="CRBOXYPTASEC"/>
</dbReference>
<dbReference type="Proteomes" id="UP000639643">
    <property type="component" value="Unassembled WGS sequence"/>
</dbReference>
<dbReference type="GO" id="GO:0004185">
    <property type="term" value="F:serine-type carboxypeptidase activity"/>
    <property type="evidence" value="ECO:0007669"/>
    <property type="project" value="UniProtKB-UniRule"/>
</dbReference>
<dbReference type="PROSITE" id="PS00560">
    <property type="entry name" value="CARBOXYPEPT_SER_HIS"/>
    <property type="match status" value="1"/>
</dbReference>
<dbReference type="EC" id="3.4.16.-" evidence="6"/>
<name>A0A8H6NHQ5_9PEZI</name>
<dbReference type="EMBL" id="WIGM01000227">
    <property type="protein sequence ID" value="KAF6832891.1"/>
    <property type="molecule type" value="Genomic_DNA"/>
</dbReference>
<reference evidence="7" key="1">
    <citation type="journal article" date="2020" name="Phytopathology">
        <title>Genome Sequence Resources of Colletotrichum truncatum, C. plurivorum, C. musicola, and C. sojae: Four Species Pathogenic to Soybean (Glycine max).</title>
        <authorList>
            <person name="Rogerio F."/>
            <person name="Boufleur T.R."/>
            <person name="Ciampi-Guillardi M."/>
            <person name="Sukno S.A."/>
            <person name="Thon M.R."/>
            <person name="Massola Junior N.S."/>
            <person name="Baroncelli R."/>
        </authorList>
    </citation>
    <scope>NUCLEOTIDE SEQUENCE</scope>
    <source>
        <strain evidence="7">LFN0074</strain>
    </source>
</reference>
<evidence type="ECO:0000256" key="4">
    <source>
        <dbReference type="ARBA" id="ARBA00022801"/>
    </source>
</evidence>
<dbReference type="Gene3D" id="1.10.287.410">
    <property type="match status" value="1"/>
</dbReference>
<dbReference type="Gene3D" id="3.40.50.1820">
    <property type="entry name" value="alpha/beta hydrolase"/>
    <property type="match status" value="1"/>
</dbReference>
<evidence type="ECO:0000313" key="7">
    <source>
        <dbReference type="EMBL" id="KAF6832891.1"/>
    </source>
</evidence>
<keyword evidence="3 6" id="KW-0645">Protease</keyword>
<keyword evidence="8" id="KW-1185">Reference proteome</keyword>
<comment type="similarity">
    <text evidence="1 6">Belongs to the peptidase S10 family.</text>
</comment>
<proteinExistence type="inferred from homology"/>
<accession>A0A8H6NHQ5</accession>
<keyword evidence="5" id="KW-0325">Glycoprotein</keyword>
<dbReference type="InterPro" id="IPR029058">
    <property type="entry name" value="AB_hydrolase_fold"/>
</dbReference>
<evidence type="ECO:0000256" key="3">
    <source>
        <dbReference type="ARBA" id="ARBA00022670"/>
    </source>
</evidence>
<dbReference type="InterPro" id="IPR018202">
    <property type="entry name" value="Ser_caboxypep_ser_AS"/>
</dbReference>
<dbReference type="Pfam" id="PF00450">
    <property type="entry name" value="Peptidase_S10"/>
    <property type="match status" value="1"/>
</dbReference>
<evidence type="ECO:0000256" key="2">
    <source>
        <dbReference type="ARBA" id="ARBA00022645"/>
    </source>
</evidence>
<dbReference type="InterPro" id="IPR001563">
    <property type="entry name" value="Peptidase_S10"/>
</dbReference>
<feature type="chain" id="PRO_5034569249" description="Carboxypeptidase" evidence="6">
    <location>
        <begin position="22"/>
        <end position="515"/>
    </location>
</feature>
<dbReference type="OrthoDB" id="443318at2759"/>
<dbReference type="GO" id="GO:0006508">
    <property type="term" value="P:proteolysis"/>
    <property type="evidence" value="ECO:0007669"/>
    <property type="project" value="UniProtKB-KW"/>
</dbReference>
<evidence type="ECO:0000256" key="1">
    <source>
        <dbReference type="ARBA" id="ARBA00009431"/>
    </source>
</evidence>
<dbReference type="GO" id="GO:0000324">
    <property type="term" value="C:fungal-type vacuole"/>
    <property type="evidence" value="ECO:0007669"/>
    <property type="project" value="TreeGrafter"/>
</dbReference>
<feature type="signal peptide" evidence="6">
    <location>
        <begin position="1"/>
        <end position="21"/>
    </location>
</feature>
<evidence type="ECO:0000256" key="6">
    <source>
        <dbReference type="RuleBase" id="RU361156"/>
    </source>
</evidence>
<keyword evidence="4 6" id="KW-0378">Hydrolase</keyword>
<dbReference type="PANTHER" id="PTHR11802">
    <property type="entry name" value="SERINE PROTEASE FAMILY S10 SERINE CARBOXYPEPTIDASE"/>
    <property type="match status" value="1"/>
</dbReference>
<keyword evidence="6" id="KW-0732">Signal</keyword>
<keyword evidence="2 6" id="KW-0121">Carboxypeptidase</keyword>
<protein>
    <recommendedName>
        <fullName evidence="6">Carboxypeptidase</fullName>
        <ecNumber evidence="6">3.4.16.-</ecNumber>
    </recommendedName>
</protein>